<protein>
    <submittedName>
        <fullName evidence="1">Uncharacterized protein</fullName>
    </submittedName>
</protein>
<keyword evidence="2" id="KW-1185">Reference proteome</keyword>
<sequence length="52" mass="5595">MCVASVWSKSLKSDLGWTLQSDTTGPTMGNAHMPVANLAHLSPRRIRGTCPL</sequence>
<comment type="caution">
    <text evidence="1">The sequence shown here is derived from an EMBL/GenBank/DDBJ whole genome shotgun (WGS) entry which is preliminary data.</text>
</comment>
<evidence type="ECO:0000313" key="2">
    <source>
        <dbReference type="Proteomes" id="UP000547458"/>
    </source>
</evidence>
<dbReference type="EMBL" id="JAATJL010000001">
    <property type="protein sequence ID" value="NJC21183.1"/>
    <property type="molecule type" value="Genomic_DNA"/>
</dbReference>
<accession>A0A846RDU4</accession>
<evidence type="ECO:0000313" key="1">
    <source>
        <dbReference type="EMBL" id="NJC21183.1"/>
    </source>
</evidence>
<organism evidence="1 2">
    <name type="scientific">Arthrobacter pigmenti</name>
    <dbReference type="NCBI Taxonomy" id="271432"/>
    <lineage>
        <taxon>Bacteria</taxon>
        <taxon>Bacillati</taxon>
        <taxon>Actinomycetota</taxon>
        <taxon>Actinomycetes</taxon>
        <taxon>Micrococcales</taxon>
        <taxon>Micrococcaceae</taxon>
        <taxon>Arthrobacter</taxon>
    </lineage>
</organism>
<proteinExistence type="predicted"/>
<gene>
    <name evidence="1" type="ORF">BJ994_000259</name>
</gene>
<dbReference type="Proteomes" id="UP000547458">
    <property type="component" value="Unassembled WGS sequence"/>
</dbReference>
<reference evidence="1 2" key="1">
    <citation type="submission" date="2020-03" db="EMBL/GenBank/DDBJ databases">
        <title>Sequencing the genomes of 1000 actinobacteria strains.</title>
        <authorList>
            <person name="Klenk H.-P."/>
        </authorList>
    </citation>
    <scope>NUCLEOTIDE SEQUENCE [LARGE SCALE GENOMIC DNA]</scope>
    <source>
        <strain evidence="1 2">DSM 16403</strain>
    </source>
</reference>
<name>A0A846RDU4_9MICC</name>
<dbReference type="AlphaFoldDB" id="A0A846RDU4"/>